<evidence type="ECO:0000313" key="3">
    <source>
        <dbReference type="Proteomes" id="UP000001542"/>
    </source>
</evidence>
<proteinExistence type="predicted"/>
<name>A2EC34_TRIV3</name>
<dbReference type="VEuPathDB" id="TrichDB:TVAGG3_0269600"/>
<reference evidence="2" key="2">
    <citation type="journal article" date="2007" name="Science">
        <title>Draft genome sequence of the sexually transmitted pathogen Trichomonas vaginalis.</title>
        <authorList>
            <person name="Carlton J.M."/>
            <person name="Hirt R.P."/>
            <person name="Silva J.C."/>
            <person name="Delcher A.L."/>
            <person name="Schatz M."/>
            <person name="Zhao Q."/>
            <person name="Wortman J.R."/>
            <person name="Bidwell S.L."/>
            <person name="Alsmark U.C.M."/>
            <person name="Besteiro S."/>
            <person name="Sicheritz-Ponten T."/>
            <person name="Noel C.J."/>
            <person name="Dacks J.B."/>
            <person name="Foster P.G."/>
            <person name="Simillion C."/>
            <person name="Van de Peer Y."/>
            <person name="Miranda-Saavedra D."/>
            <person name="Barton G.J."/>
            <person name="Westrop G.D."/>
            <person name="Mueller S."/>
            <person name="Dessi D."/>
            <person name="Fiori P.L."/>
            <person name="Ren Q."/>
            <person name="Paulsen I."/>
            <person name="Zhang H."/>
            <person name="Bastida-Corcuera F.D."/>
            <person name="Simoes-Barbosa A."/>
            <person name="Brown M.T."/>
            <person name="Hayes R.D."/>
            <person name="Mukherjee M."/>
            <person name="Okumura C.Y."/>
            <person name="Schneider R."/>
            <person name="Smith A.J."/>
            <person name="Vanacova S."/>
            <person name="Villalvazo M."/>
            <person name="Haas B.J."/>
            <person name="Pertea M."/>
            <person name="Feldblyum T.V."/>
            <person name="Utterback T.R."/>
            <person name="Shu C.L."/>
            <person name="Osoegawa K."/>
            <person name="de Jong P.J."/>
            <person name="Hrdy I."/>
            <person name="Horvathova L."/>
            <person name="Zubacova Z."/>
            <person name="Dolezal P."/>
            <person name="Malik S.B."/>
            <person name="Logsdon J.M. Jr."/>
            <person name="Henze K."/>
            <person name="Gupta A."/>
            <person name="Wang C.C."/>
            <person name="Dunne R.L."/>
            <person name="Upcroft J.A."/>
            <person name="Upcroft P."/>
            <person name="White O."/>
            <person name="Salzberg S.L."/>
            <person name="Tang P."/>
            <person name="Chiu C.-H."/>
            <person name="Lee Y.-S."/>
            <person name="Embley T.M."/>
            <person name="Coombs G.H."/>
            <person name="Mottram J.C."/>
            <person name="Tachezy J."/>
            <person name="Fraser-Liggett C.M."/>
            <person name="Johnson P.J."/>
        </authorList>
    </citation>
    <scope>NUCLEOTIDE SEQUENCE [LARGE SCALE GENOMIC DNA]</scope>
    <source>
        <strain evidence="2">G3</strain>
    </source>
</reference>
<gene>
    <name evidence="2" type="ORF">TVAG_138030</name>
</gene>
<organism evidence="2 3">
    <name type="scientific">Trichomonas vaginalis (strain ATCC PRA-98 / G3)</name>
    <dbReference type="NCBI Taxonomy" id="412133"/>
    <lineage>
        <taxon>Eukaryota</taxon>
        <taxon>Metamonada</taxon>
        <taxon>Parabasalia</taxon>
        <taxon>Trichomonadida</taxon>
        <taxon>Trichomonadidae</taxon>
        <taxon>Trichomonas</taxon>
    </lineage>
</organism>
<keyword evidence="1" id="KW-0472">Membrane</keyword>
<evidence type="ECO:0000313" key="2">
    <source>
        <dbReference type="EMBL" id="EAY09809.1"/>
    </source>
</evidence>
<dbReference type="VEuPathDB" id="TrichDB:TVAG_138030"/>
<feature type="transmembrane region" description="Helical" evidence="1">
    <location>
        <begin position="108"/>
        <end position="131"/>
    </location>
</feature>
<dbReference type="EMBL" id="DS113350">
    <property type="protein sequence ID" value="EAY09809.1"/>
    <property type="molecule type" value="Genomic_DNA"/>
</dbReference>
<sequence>MSSLRSYKFGNELLEKARDMVFGSTIVFNFYTNRSMEYPMKSSVAQIAAMIATHIGSLITDDEITYDDARGSDYLTATNNNDLATEQMSSALLVCLEYILKQDESQKAWIISLMVCIPVAIIITWIVTFNLQYKKLKSNKTEIMNVIVTLPKTVISTVSASFNHLKKNSASTTETNQTNDDANLEDMSRQEQNIIKVFSQITDGSSSTTSQSWNMLFFVGIVILGCVGSCVILYCYFQASKTLVFSSQHIDNMFGCSGYLYSVFSHLFKVSLQEYDAAFHDTTVDLANEIVMMKMSIPKFIDYFHKLRLGGTGENQLPFTGMTNALKKASSIITCPDKLDPPTTIPESAHCFTAAVQLYLTSGYLLRYLAFISMEKYF</sequence>
<evidence type="ECO:0000256" key="1">
    <source>
        <dbReference type="SAM" id="Phobius"/>
    </source>
</evidence>
<dbReference type="InParanoid" id="A2EC34"/>
<keyword evidence="1" id="KW-1133">Transmembrane helix</keyword>
<keyword evidence="3" id="KW-1185">Reference proteome</keyword>
<dbReference type="Proteomes" id="UP000001542">
    <property type="component" value="Unassembled WGS sequence"/>
</dbReference>
<accession>A2EC34</accession>
<feature type="transmembrane region" description="Helical" evidence="1">
    <location>
        <begin position="215"/>
        <end position="237"/>
    </location>
</feature>
<keyword evidence="1" id="KW-0812">Transmembrane</keyword>
<dbReference type="KEGG" id="tva:4767736"/>
<reference evidence="2" key="1">
    <citation type="submission" date="2006-10" db="EMBL/GenBank/DDBJ databases">
        <authorList>
            <person name="Amadeo P."/>
            <person name="Zhao Q."/>
            <person name="Wortman J."/>
            <person name="Fraser-Liggett C."/>
            <person name="Carlton J."/>
        </authorList>
    </citation>
    <scope>NUCLEOTIDE SEQUENCE</scope>
    <source>
        <strain evidence="2">G3</strain>
    </source>
</reference>
<protein>
    <submittedName>
        <fullName evidence="2">Uncharacterized protein</fullName>
    </submittedName>
</protein>
<dbReference type="AlphaFoldDB" id="A2EC34"/>